<gene>
    <name evidence="1" type="ORF">FB567DRAFT_36959</name>
</gene>
<evidence type="ECO:0000313" key="1">
    <source>
        <dbReference type="EMBL" id="KAH7095715.1"/>
    </source>
</evidence>
<protein>
    <submittedName>
        <fullName evidence="1">Uncharacterized protein</fullName>
    </submittedName>
</protein>
<evidence type="ECO:0000313" key="2">
    <source>
        <dbReference type="Proteomes" id="UP000813461"/>
    </source>
</evidence>
<dbReference type="AlphaFoldDB" id="A0A8K0RJ23"/>
<sequence>MDTTQKMNVQQLPNELLLSIIEVSNLTFPDLIRLRTIEPFRGLLQEPRRVLAERLFLRTLNKPRPWARIILDLTVTIKAVTRKGKILYFSHMFSCFVRAIHNLAKSYVSPTVPRTIWNNYNSFYDLTWHIDTDDPIFSSVNGPLNPVLRNIGKYMDLVNGHFKHHSPYERAAPGEPQPPRSLRFRDLDELEQLVAFGGNVDASVRNMLISLYPLRSLQILGIVLRRYGARRCKEHSRLINVVATLDKNKNMRAFFKTAGEVLKLSRHYLDEDSRGNVAPSWRVFLGGPVVLNM</sequence>
<dbReference type="Proteomes" id="UP000813461">
    <property type="component" value="Unassembled WGS sequence"/>
</dbReference>
<dbReference type="OrthoDB" id="10305036at2759"/>
<accession>A0A8K0RJ23</accession>
<keyword evidence="2" id="KW-1185">Reference proteome</keyword>
<reference evidence="1" key="1">
    <citation type="journal article" date="2021" name="Nat. Commun.">
        <title>Genetic determinants of endophytism in the Arabidopsis root mycobiome.</title>
        <authorList>
            <person name="Mesny F."/>
            <person name="Miyauchi S."/>
            <person name="Thiergart T."/>
            <person name="Pickel B."/>
            <person name="Atanasova L."/>
            <person name="Karlsson M."/>
            <person name="Huettel B."/>
            <person name="Barry K.W."/>
            <person name="Haridas S."/>
            <person name="Chen C."/>
            <person name="Bauer D."/>
            <person name="Andreopoulos W."/>
            <person name="Pangilinan J."/>
            <person name="LaButti K."/>
            <person name="Riley R."/>
            <person name="Lipzen A."/>
            <person name="Clum A."/>
            <person name="Drula E."/>
            <person name="Henrissat B."/>
            <person name="Kohler A."/>
            <person name="Grigoriev I.V."/>
            <person name="Martin F.M."/>
            <person name="Hacquard S."/>
        </authorList>
    </citation>
    <scope>NUCLEOTIDE SEQUENCE</scope>
    <source>
        <strain evidence="1">MPI-SDFR-AT-0120</strain>
    </source>
</reference>
<organism evidence="1 2">
    <name type="scientific">Paraphoma chrysanthemicola</name>
    <dbReference type="NCBI Taxonomy" id="798071"/>
    <lineage>
        <taxon>Eukaryota</taxon>
        <taxon>Fungi</taxon>
        <taxon>Dikarya</taxon>
        <taxon>Ascomycota</taxon>
        <taxon>Pezizomycotina</taxon>
        <taxon>Dothideomycetes</taxon>
        <taxon>Pleosporomycetidae</taxon>
        <taxon>Pleosporales</taxon>
        <taxon>Pleosporineae</taxon>
        <taxon>Phaeosphaeriaceae</taxon>
        <taxon>Paraphoma</taxon>
    </lineage>
</organism>
<dbReference type="EMBL" id="JAGMVJ010000001">
    <property type="protein sequence ID" value="KAH7095715.1"/>
    <property type="molecule type" value="Genomic_DNA"/>
</dbReference>
<comment type="caution">
    <text evidence="1">The sequence shown here is derived from an EMBL/GenBank/DDBJ whole genome shotgun (WGS) entry which is preliminary data.</text>
</comment>
<name>A0A8K0RJ23_9PLEO</name>
<proteinExistence type="predicted"/>